<evidence type="ECO:0000256" key="1">
    <source>
        <dbReference type="ARBA" id="ARBA00003236"/>
    </source>
</evidence>
<organism evidence="6 7">
    <name type="scientific">Candidatus Phycosocius bacilliformis</name>
    <dbReference type="NCBI Taxonomy" id="1445552"/>
    <lineage>
        <taxon>Bacteria</taxon>
        <taxon>Pseudomonadati</taxon>
        <taxon>Pseudomonadota</taxon>
        <taxon>Alphaproteobacteria</taxon>
        <taxon>Caulobacterales</taxon>
        <taxon>Caulobacterales incertae sedis</taxon>
        <taxon>Candidatus Phycosocius</taxon>
    </lineage>
</organism>
<accession>A0A2P2E9N0</accession>
<reference evidence="6 7" key="1">
    <citation type="journal article" date="2018" name="Genome Announc.">
        <title>Draft Genome Sequence of "Candidatus Phycosocius bacilliformis," an Alphaproteobacterial Ectosymbiont of the Hydrocarbon-Producing Green Alga Botryococcus braunii.</title>
        <authorList>
            <person name="Tanabe Y."/>
            <person name="Yamaguchi H."/>
            <person name="Watanabe M.M."/>
        </authorList>
    </citation>
    <scope>NUCLEOTIDE SEQUENCE [LARGE SCALE GENOMIC DNA]</scope>
    <source>
        <strain evidence="6 7">BOTRYCO-2</strain>
    </source>
</reference>
<dbReference type="Proteomes" id="UP000245086">
    <property type="component" value="Unassembled WGS sequence"/>
</dbReference>
<dbReference type="OrthoDB" id="9787041at2"/>
<dbReference type="SUPFAM" id="SSF88713">
    <property type="entry name" value="Glycoside hydrolase/deacetylase"/>
    <property type="match status" value="1"/>
</dbReference>
<sequence>MTVIPSDFVWPNGAKLAVSLVINVEEGAEQNIRDGDKGPEPVDELGAVPARPMRVYGNESNYLYGIKAGWPRIRDLFDRYEFAPTITAAALALERAPDIAADIVARNWEVAAHGYRWSHQFWMDEDKERAFITKARDSIQATTGQTPKGWLSRYLLTDRTRRILAEEGFTYHMDDYSGDMPFWDEVETSHGSKPMLITPYAIDTNDMKMWVAPAMQPWDWATYAIASFDALLDEARRGQARVLNIGLHLRIVGRPGRIGALERIMAHIKAHSDEVYVAGRNSLVDAFVAQVPFRA</sequence>
<comment type="caution">
    <text evidence="6">The sequence shown here is derived from an EMBL/GenBank/DDBJ whole genome shotgun (WGS) entry which is preliminary data.</text>
</comment>
<comment type="function">
    <text evidence="1">Is involved in generating a small heat-stable compound (Nod), an acylated oligomer of N-acetylglucosamine, that stimulates mitosis in various plant protoplasts.</text>
</comment>
<dbReference type="Gene3D" id="3.20.20.370">
    <property type="entry name" value="Glycoside hydrolase/deacetylase"/>
    <property type="match status" value="1"/>
</dbReference>
<proteinExistence type="inferred from homology"/>
<dbReference type="PANTHER" id="PTHR43123">
    <property type="entry name" value="POLYSACCHARIDE DEACETYLASE-RELATED"/>
    <property type="match status" value="1"/>
</dbReference>
<comment type="similarity">
    <text evidence="2">Belongs to the polysaccharide deacetylase family.</text>
</comment>
<evidence type="ECO:0000256" key="2">
    <source>
        <dbReference type="ARBA" id="ARBA00010973"/>
    </source>
</evidence>
<dbReference type="InterPro" id="IPR011330">
    <property type="entry name" value="Glyco_hydro/deAcase_b/a-brl"/>
</dbReference>
<evidence type="ECO:0000313" key="6">
    <source>
        <dbReference type="EMBL" id="GBF57769.1"/>
    </source>
</evidence>
<gene>
    <name evidence="6" type="primary">pgdA_2</name>
    <name evidence="6" type="ORF">PbB2_01438</name>
</gene>
<evidence type="ECO:0000256" key="3">
    <source>
        <dbReference type="ARBA" id="ARBA00020071"/>
    </source>
</evidence>
<dbReference type="EMBL" id="BFBR01000004">
    <property type="protein sequence ID" value="GBF57769.1"/>
    <property type="molecule type" value="Genomic_DNA"/>
</dbReference>
<keyword evidence="7" id="KW-1185">Reference proteome</keyword>
<name>A0A2P2E9N0_9PROT</name>
<dbReference type="RefSeq" id="WP_108984656.1">
    <property type="nucleotide sequence ID" value="NZ_BFBR01000004.1"/>
</dbReference>
<evidence type="ECO:0000313" key="7">
    <source>
        <dbReference type="Proteomes" id="UP000245086"/>
    </source>
</evidence>
<feature type="domain" description="NodB homology" evidence="5">
    <location>
        <begin position="56"/>
        <end position="277"/>
    </location>
</feature>
<dbReference type="AlphaFoldDB" id="A0A2P2E9N0"/>
<dbReference type="GO" id="GO:0005975">
    <property type="term" value="P:carbohydrate metabolic process"/>
    <property type="evidence" value="ECO:0007669"/>
    <property type="project" value="InterPro"/>
</dbReference>
<evidence type="ECO:0000256" key="4">
    <source>
        <dbReference type="ARBA" id="ARBA00032976"/>
    </source>
</evidence>
<dbReference type="PROSITE" id="PS51677">
    <property type="entry name" value="NODB"/>
    <property type="match status" value="1"/>
</dbReference>
<dbReference type="PANTHER" id="PTHR43123:SF1">
    <property type="entry name" value="POLYSACCHARIDE DEACETYLASE-RELATED"/>
    <property type="match status" value="1"/>
</dbReference>
<evidence type="ECO:0000259" key="5">
    <source>
        <dbReference type="PROSITE" id="PS51677"/>
    </source>
</evidence>
<dbReference type="Pfam" id="PF01522">
    <property type="entry name" value="Polysacc_deac_1"/>
    <property type="match status" value="1"/>
</dbReference>
<dbReference type="GO" id="GO:0016810">
    <property type="term" value="F:hydrolase activity, acting on carbon-nitrogen (but not peptide) bonds"/>
    <property type="evidence" value="ECO:0007669"/>
    <property type="project" value="InterPro"/>
</dbReference>
<protein>
    <recommendedName>
        <fullName evidence="3">Chitooligosaccharide deacetylase</fullName>
    </recommendedName>
    <alternativeName>
        <fullName evidence="4">Nodulation protein B</fullName>
    </alternativeName>
</protein>
<dbReference type="InterPro" id="IPR002509">
    <property type="entry name" value="NODB_dom"/>
</dbReference>